<name>A0A9Q2WBR8_9ENTR</name>
<dbReference type="Pfam" id="PF05954">
    <property type="entry name" value="Phage_GPD"/>
    <property type="match status" value="1"/>
</dbReference>
<evidence type="ECO:0000313" key="1">
    <source>
        <dbReference type="EMBL" id="MBT1776459.1"/>
    </source>
</evidence>
<accession>A0A9Q2WBR8</accession>
<proteinExistence type="predicted"/>
<dbReference type="AlphaFoldDB" id="A0A9Q2WBR8"/>
<dbReference type="SUPFAM" id="SSF69279">
    <property type="entry name" value="Phage tail proteins"/>
    <property type="match status" value="1"/>
</dbReference>
<sequence>MLNRITVQLPVEGLLFWKLSGREAMSESYALTLTLLGTDARIDRSRLLGQPVTVTIPTQSLLTPRYINGKVTRVAVSAVELTGTRYAVYQLTVEPDLWPMKRDRNLRIFQGQTVPQIVKTLLGEHQVNLEDKLTGSYRVWDYCVQYQESSLDFISRLMELEGIA</sequence>
<dbReference type="Gene3D" id="2.30.110.50">
    <property type="match status" value="1"/>
</dbReference>
<gene>
    <name evidence="1" type="ORF">KK080_06485</name>
</gene>
<dbReference type="EMBL" id="JAHEVK010000006">
    <property type="protein sequence ID" value="MBT1776459.1"/>
    <property type="molecule type" value="Genomic_DNA"/>
</dbReference>
<organism evidence="1 2">
    <name type="scientific">Enterobacter hormaechei subsp. hoffmannii</name>
    <dbReference type="NCBI Taxonomy" id="1812934"/>
    <lineage>
        <taxon>Bacteria</taxon>
        <taxon>Pseudomonadati</taxon>
        <taxon>Pseudomonadota</taxon>
        <taxon>Gammaproteobacteria</taxon>
        <taxon>Enterobacterales</taxon>
        <taxon>Enterobacteriaceae</taxon>
        <taxon>Enterobacter</taxon>
        <taxon>Enterobacter cloacae complex</taxon>
    </lineage>
</organism>
<protein>
    <submittedName>
        <fullName evidence="1">Type VI secretion system tip protein VgrG</fullName>
    </submittedName>
</protein>
<evidence type="ECO:0000313" key="2">
    <source>
        <dbReference type="Proteomes" id="UP000742934"/>
    </source>
</evidence>
<comment type="caution">
    <text evidence="1">The sequence shown here is derived from an EMBL/GenBank/DDBJ whole genome shotgun (WGS) entry which is preliminary data.</text>
</comment>
<feature type="non-terminal residue" evidence="1">
    <location>
        <position position="164"/>
    </location>
</feature>
<dbReference type="Proteomes" id="UP000742934">
    <property type="component" value="Unassembled WGS sequence"/>
</dbReference>
<reference evidence="1" key="1">
    <citation type="submission" date="2021-05" db="EMBL/GenBank/DDBJ databases">
        <title>The batch submission of Enterobacter spp. strains.</title>
        <authorList>
            <person name="Wei L."/>
            <person name="Wang C."/>
            <person name="Feng Y."/>
            <person name="Zong Z."/>
        </authorList>
    </citation>
    <scope>NUCLEOTIDE SEQUENCE</scope>
    <source>
        <strain evidence="1">090086</strain>
    </source>
</reference>